<reference evidence="2 3" key="1">
    <citation type="submission" date="2018-02" db="EMBL/GenBank/DDBJ databases">
        <title>Corynebacterium alimpuense sp. nov., a marine obligate actinomycete isolated from sediments of Valparaiso bay, Chile.</title>
        <authorList>
            <person name="Claverias F."/>
            <person name="Gonzales-Siles L."/>
            <person name="Salva-Serra F."/>
            <person name="Inganaes E."/>
            <person name="Molin K."/>
            <person name="Cumsille A."/>
            <person name="Undabarrena A."/>
            <person name="Couve E."/>
            <person name="Moore E.R.B."/>
            <person name="Gomila M."/>
            <person name="Camara B."/>
        </authorList>
    </citation>
    <scope>NUCLEOTIDE SEQUENCE [LARGE SCALE GENOMIC DNA]</scope>
    <source>
        <strain evidence="2 3">CCUG 69366</strain>
    </source>
</reference>
<gene>
    <name evidence="2" type="ORF">C5L39_09020</name>
</gene>
<keyword evidence="3" id="KW-1185">Reference proteome</keyword>
<accession>A0A3M8K822</accession>
<dbReference type="PANTHER" id="PTHR21666">
    <property type="entry name" value="PEPTIDASE-RELATED"/>
    <property type="match status" value="1"/>
</dbReference>
<organism evidence="2 3">
    <name type="scientific">Corynebacterium alimapuense</name>
    <dbReference type="NCBI Taxonomy" id="1576874"/>
    <lineage>
        <taxon>Bacteria</taxon>
        <taxon>Bacillati</taxon>
        <taxon>Actinomycetota</taxon>
        <taxon>Actinomycetes</taxon>
        <taxon>Mycobacteriales</taxon>
        <taxon>Corynebacteriaceae</taxon>
        <taxon>Corynebacterium</taxon>
    </lineage>
</organism>
<dbReference type="OrthoDB" id="1099523at2"/>
<dbReference type="InterPro" id="IPR011055">
    <property type="entry name" value="Dup_hybrid_motif"/>
</dbReference>
<evidence type="ECO:0000313" key="3">
    <source>
        <dbReference type="Proteomes" id="UP000266975"/>
    </source>
</evidence>
<sequence>MRTTTQRSVRGKHRNIISSQTAKGRIALVAVATGVVSTAGVTGAAAASLQAPADDSAVDIELAANTGDISSSAPQILAIAEFKPDLNIDNQLAKAVQYSAEKAQEDLAARAPAIAEELSGIISTVMGANGAYNVAKPAEGTLTSGYGMRWGTLHAGIDIANSINTPILAVMDGVVIDSGPASGYGQWIRIQHDDGSMSVYGHMETLNVNVGDVVTAGQNIAGMGNRGFSTGSHLHFEIHPTGSGAVDPVPWLAEHGILV</sequence>
<dbReference type="RefSeq" id="WP_123048549.1">
    <property type="nucleotide sequence ID" value="NZ_PTJO01000005.1"/>
</dbReference>
<protein>
    <submittedName>
        <fullName evidence="2">Endopeptidase</fullName>
    </submittedName>
</protein>
<evidence type="ECO:0000313" key="2">
    <source>
        <dbReference type="EMBL" id="RNE48618.1"/>
    </source>
</evidence>
<dbReference type="AlphaFoldDB" id="A0A3M8K822"/>
<comment type="caution">
    <text evidence="2">The sequence shown here is derived from an EMBL/GenBank/DDBJ whole genome shotgun (WGS) entry which is preliminary data.</text>
</comment>
<feature type="domain" description="M23ase beta-sheet core" evidence="1">
    <location>
        <begin position="153"/>
        <end position="248"/>
    </location>
</feature>
<dbReference type="Gene3D" id="2.70.70.10">
    <property type="entry name" value="Glucose Permease (Domain IIA)"/>
    <property type="match status" value="1"/>
</dbReference>
<dbReference type="InterPro" id="IPR016047">
    <property type="entry name" value="M23ase_b-sheet_dom"/>
</dbReference>
<evidence type="ECO:0000259" key="1">
    <source>
        <dbReference type="Pfam" id="PF01551"/>
    </source>
</evidence>
<dbReference type="PANTHER" id="PTHR21666:SF270">
    <property type="entry name" value="MUREIN HYDROLASE ACTIVATOR ENVC"/>
    <property type="match status" value="1"/>
</dbReference>
<dbReference type="EMBL" id="PTJO01000005">
    <property type="protein sequence ID" value="RNE48618.1"/>
    <property type="molecule type" value="Genomic_DNA"/>
</dbReference>
<dbReference type="InterPro" id="IPR050570">
    <property type="entry name" value="Cell_wall_metabolism_enzyme"/>
</dbReference>
<dbReference type="SUPFAM" id="SSF51261">
    <property type="entry name" value="Duplicated hybrid motif"/>
    <property type="match status" value="1"/>
</dbReference>
<dbReference type="Proteomes" id="UP000266975">
    <property type="component" value="Unassembled WGS sequence"/>
</dbReference>
<proteinExistence type="predicted"/>
<dbReference type="GO" id="GO:0004222">
    <property type="term" value="F:metalloendopeptidase activity"/>
    <property type="evidence" value="ECO:0007669"/>
    <property type="project" value="TreeGrafter"/>
</dbReference>
<dbReference type="CDD" id="cd12797">
    <property type="entry name" value="M23_peptidase"/>
    <property type="match status" value="1"/>
</dbReference>
<dbReference type="Pfam" id="PF01551">
    <property type="entry name" value="Peptidase_M23"/>
    <property type="match status" value="1"/>
</dbReference>
<name>A0A3M8K822_9CORY</name>